<keyword evidence="2" id="KW-1133">Transmembrane helix</keyword>
<feature type="compositionally biased region" description="Polar residues" evidence="1">
    <location>
        <begin position="133"/>
        <end position="147"/>
    </location>
</feature>
<keyword evidence="2" id="KW-0472">Membrane</keyword>
<evidence type="ECO:0000313" key="3">
    <source>
        <dbReference type="EMBL" id="KAA0712704.1"/>
    </source>
</evidence>
<protein>
    <submittedName>
        <fullName evidence="3">Uncharacterized protein</fullName>
    </submittedName>
</protein>
<dbReference type="AlphaFoldDB" id="A0A5A9NRB8"/>
<sequence length="283" mass="30670">MTTNTSQIAPPATAESLNTTGNFTENNVSTPSSHLIQNSSTTPATPMTPTRPQNTTSAPKQTNATVSGSTVKPNETTTTTTTTQIYNTTSTSSPTTTVNVSTTAITSGNNTPYSSTTVLTTSTTSLVTKPTEKTSTNVTQNNSTDINKSSVGLSSSEKSLTVLFSALLGLIVLIVLVYFMHKYRKRNQTRVQYTHRRLQNEDTGEQYPGADDTLVISGGLYDGPQIYNPTMTVQNEEDFQADAAGFGYASSQFRLEFLKEEQQRDPDRDASTFQSFHANDQEP</sequence>
<evidence type="ECO:0000313" key="4">
    <source>
        <dbReference type="Proteomes" id="UP000324632"/>
    </source>
</evidence>
<feature type="region of interest" description="Disordered" evidence="1">
    <location>
        <begin position="1"/>
        <end position="151"/>
    </location>
</feature>
<name>A0A5A9NRB8_9TELE</name>
<feature type="compositionally biased region" description="Polar residues" evidence="1">
    <location>
        <begin position="271"/>
        <end position="283"/>
    </location>
</feature>
<keyword evidence="2" id="KW-0812">Transmembrane</keyword>
<feature type="region of interest" description="Disordered" evidence="1">
    <location>
        <begin position="261"/>
        <end position="283"/>
    </location>
</feature>
<accession>A0A5A9NRB8</accession>
<feature type="compositionally biased region" description="Low complexity" evidence="1">
    <location>
        <begin position="41"/>
        <end position="52"/>
    </location>
</feature>
<organism evidence="3 4">
    <name type="scientific">Triplophysa tibetana</name>
    <dbReference type="NCBI Taxonomy" id="1572043"/>
    <lineage>
        <taxon>Eukaryota</taxon>
        <taxon>Metazoa</taxon>
        <taxon>Chordata</taxon>
        <taxon>Craniata</taxon>
        <taxon>Vertebrata</taxon>
        <taxon>Euteleostomi</taxon>
        <taxon>Actinopterygii</taxon>
        <taxon>Neopterygii</taxon>
        <taxon>Teleostei</taxon>
        <taxon>Ostariophysi</taxon>
        <taxon>Cypriniformes</taxon>
        <taxon>Nemacheilidae</taxon>
        <taxon>Triplophysa</taxon>
    </lineage>
</organism>
<gene>
    <name evidence="3" type="ORF">E1301_Tti004861</name>
</gene>
<dbReference type="Proteomes" id="UP000324632">
    <property type="component" value="Chromosome 13"/>
</dbReference>
<comment type="caution">
    <text evidence="3">The sequence shown here is derived from an EMBL/GenBank/DDBJ whole genome shotgun (WGS) entry which is preliminary data.</text>
</comment>
<evidence type="ECO:0000256" key="1">
    <source>
        <dbReference type="SAM" id="MobiDB-lite"/>
    </source>
</evidence>
<evidence type="ECO:0000256" key="2">
    <source>
        <dbReference type="SAM" id="Phobius"/>
    </source>
</evidence>
<feature type="compositionally biased region" description="Polar residues" evidence="1">
    <location>
        <begin position="15"/>
        <end position="40"/>
    </location>
</feature>
<reference evidence="3 4" key="1">
    <citation type="journal article" date="2019" name="Mol. Ecol. Resour.">
        <title>Chromosome-level genome assembly of Triplophysa tibetana, a fish adapted to the harsh high-altitude environment of the Tibetan Plateau.</title>
        <authorList>
            <person name="Yang X."/>
            <person name="Liu H."/>
            <person name="Ma Z."/>
            <person name="Zou Y."/>
            <person name="Zou M."/>
            <person name="Mao Y."/>
            <person name="Li X."/>
            <person name="Wang H."/>
            <person name="Chen T."/>
            <person name="Wang W."/>
            <person name="Yang R."/>
        </authorList>
    </citation>
    <scope>NUCLEOTIDE SEQUENCE [LARGE SCALE GENOMIC DNA]</scope>
    <source>
        <strain evidence="3">TTIB1903HZAU</strain>
        <tissue evidence="3">Muscle</tissue>
    </source>
</reference>
<feature type="compositionally biased region" description="Polar residues" evidence="1">
    <location>
        <begin position="53"/>
        <end position="75"/>
    </location>
</feature>
<dbReference type="EMBL" id="SOYY01000013">
    <property type="protein sequence ID" value="KAA0712704.1"/>
    <property type="molecule type" value="Genomic_DNA"/>
</dbReference>
<keyword evidence="4" id="KW-1185">Reference proteome</keyword>
<feature type="compositionally biased region" description="Low complexity" evidence="1">
    <location>
        <begin position="114"/>
        <end position="128"/>
    </location>
</feature>
<feature type="transmembrane region" description="Helical" evidence="2">
    <location>
        <begin position="160"/>
        <end position="180"/>
    </location>
</feature>
<feature type="compositionally biased region" description="Basic and acidic residues" evidence="1">
    <location>
        <begin position="261"/>
        <end position="270"/>
    </location>
</feature>
<feature type="compositionally biased region" description="Low complexity" evidence="1">
    <location>
        <begin position="76"/>
        <end position="107"/>
    </location>
</feature>
<proteinExistence type="predicted"/>